<dbReference type="RefSeq" id="WP_103921062.1">
    <property type="nucleotide sequence ID" value="NZ_FMSV02000530.1"/>
</dbReference>
<dbReference type="GO" id="GO:0019164">
    <property type="term" value="F:pyruvate synthase activity"/>
    <property type="evidence" value="ECO:0007669"/>
    <property type="project" value="UniProtKB-EC"/>
</dbReference>
<dbReference type="Gene3D" id="3.40.920.10">
    <property type="entry name" value="Pyruvate-ferredoxin oxidoreductase, PFOR, domain III"/>
    <property type="match status" value="1"/>
</dbReference>
<dbReference type="EC" id="1.2.7.1" evidence="3"/>
<dbReference type="PANTHER" id="PTHR43366">
    <property type="entry name" value="PYRUVATE SYNTHASE SUBUNIT PORC"/>
    <property type="match status" value="1"/>
</dbReference>
<dbReference type="InterPro" id="IPR019752">
    <property type="entry name" value="Pyrv/ketoisovalerate_OxRed_cat"/>
</dbReference>
<evidence type="ECO:0000313" key="4">
    <source>
        <dbReference type="Proteomes" id="UP000236724"/>
    </source>
</evidence>
<evidence type="ECO:0000313" key="3">
    <source>
        <dbReference type="EMBL" id="SEH07410.1"/>
    </source>
</evidence>
<gene>
    <name evidence="3" type="primary">porC</name>
    <name evidence="3" type="ORF">MBHS_03285</name>
</gene>
<dbReference type="SUPFAM" id="SSF53323">
    <property type="entry name" value="Pyruvate-ferredoxin oxidoreductase, PFOR, domain III"/>
    <property type="match status" value="1"/>
</dbReference>
<dbReference type="InterPro" id="IPR002869">
    <property type="entry name" value="Pyrv_flavodox_OxRed_cen"/>
</dbReference>
<feature type="domain" description="Pyruvate/ketoisovalerate oxidoreductase catalytic" evidence="2">
    <location>
        <begin position="10"/>
        <end position="171"/>
    </location>
</feature>
<keyword evidence="4" id="KW-1185">Reference proteome</keyword>
<organism evidence="3 4">
    <name type="scientific">Candidatus Venteria ishoeyi</name>
    <dbReference type="NCBI Taxonomy" id="1899563"/>
    <lineage>
        <taxon>Bacteria</taxon>
        <taxon>Pseudomonadati</taxon>
        <taxon>Pseudomonadota</taxon>
        <taxon>Gammaproteobacteria</taxon>
        <taxon>Thiotrichales</taxon>
        <taxon>Thiotrichaceae</taxon>
        <taxon>Venteria</taxon>
    </lineage>
</organism>
<dbReference type="NCBIfam" id="TIGR02175">
    <property type="entry name" value="PorC_KorC"/>
    <property type="match status" value="1"/>
</dbReference>
<evidence type="ECO:0000256" key="1">
    <source>
        <dbReference type="ARBA" id="ARBA00023002"/>
    </source>
</evidence>
<keyword evidence="3" id="KW-0670">Pyruvate</keyword>
<dbReference type="PANTHER" id="PTHR43366:SF1">
    <property type="entry name" value="PYRUVATE SYNTHASE SUBUNIT PORC"/>
    <property type="match status" value="1"/>
</dbReference>
<accession>A0A1H6FBC5</accession>
<dbReference type="InterPro" id="IPR011894">
    <property type="entry name" value="PorC_KorC"/>
</dbReference>
<keyword evidence="1 3" id="KW-0560">Oxidoreductase</keyword>
<name>A0A1H6FBC5_9GAMM</name>
<protein>
    <submittedName>
        <fullName evidence="3">Pyruvate synthase subunit PorC</fullName>
        <ecNumber evidence="3">1.2.7.1</ecNumber>
    </submittedName>
</protein>
<reference evidence="3 4" key="1">
    <citation type="submission" date="2016-10" db="EMBL/GenBank/DDBJ databases">
        <authorList>
            <person name="de Groot N.N."/>
        </authorList>
    </citation>
    <scope>NUCLEOTIDE SEQUENCE [LARGE SCALE GENOMIC DNA]</scope>
    <source>
        <strain evidence="3">MBHS1</strain>
    </source>
</reference>
<dbReference type="EMBL" id="FMSV02000530">
    <property type="protein sequence ID" value="SEH07410.1"/>
    <property type="molecule type" value="Genomic_DNA"/>
</dbReference>
<dbReference type="AlphaFoldDB" id="A0A1H6FBC5"/>
<dbReference type="InterPro" id="IPR051626">
    <property type="entry name" value="Oxidoreductase_gamma_subunit"/>
</dbReference>
<sequence length="188" mass="19991">MLEIRIHGRGGQGNVVAAYLLAAAAFEVNRYGQAFPNFGAERRGAPVTAFVRIKDSPIKRRNQVQTPDFLIIQDEALLHVPGVLDGLKPGGGILVNARQPISGISNDFTVATLPATGLAQKILGRPVPNTALLAAFLTLTDILPLDALNQALGRRFQGKILDNNLALIAEAATQVPQAAWADLQTEVA</sequence>
<evidence type="ECO:0000259" key="2">
    <source>
        <dbReference type="Pfam" id="PF01558"/>
    </source>
</evidence>
<proteinExistence type="predicted"/>
<dbReference type="Pfam" id="PF01558">
    <property type="entry name" value="POR"/>
    <property type="match status" value="1"/>
</dbReference>
<dbReference type="OrthoDB" id="9794954at2"/>
<dbReference type="Proteomes" id="UP000236724">
    <property type="component" value="Unassembled WGS sequence"/>
</dbReference>